<feature type="non-terminal residue" evidence="2">
    <location>
        <position position="1"/>
    </location>
</feature>
<gene>
    <name evidence="2" type="primary">Nfu_g_1_013899</name>
</gene>
<organism evidence="2">
    <name type="scientific">Nothobranchius pienaari</name>
    <dbReference type="NCBI Taxonomy" id="704102"/>
    <lineage>
        <taxon>Eukaryota</taxon>
        <taxon>Metazoa</taxon>
        <taxon>Chordata</taxon>
        <taxon>Craniata</taxon>
        <taxon>Vertebrata</taxon>
        <taxon>Euteleostomi</taxon>
        <taxon>Actinopterygii</taxon>
        <taxon>Neopterygii</taxon>
        <taxon>Teleostei</taxon>
        <taxon>Neoteleostei</taxon>
        <taxon>Acanthomorphata</taxon>
        <taxon>Ovalentaria</taxon>
        <taxon>Atherinomorphae</taxon>
        <taxon>Cyprinodontiformes</taxon>
        <taxon>Nothobranchiidae</taxon>
        <taxon>Nothobranchius</taxon>
    </lineage>
</organism>
<dbReference type="AlphaFoldDB" id="A0A1A8MX64"/>
<dbReference type="EMBL" id="HAEF01020306">
    <property type="protein sequence ID" value="SBR61465.1"/>
    <property type="molecule type" value="Transcribed_RNA"/>
</dbReference>
<name>A0A1A8MX64_9TELE</name>
<proteinExistence type="predicted"/>
<protein>
    <submittedName>
        <fullName evidence="2">Uncharacterized protein</fullName>
    </submittedName>
</protein>
<reference evidence="2" key="1">
    <citation type="submission" date="2016-05" db="EMBL/GenBank/DDBJ databases">
        <authorList>
            <person name="Lavstsen T."/>
            <person name="Jespersen J.S."/>
        </authorList>
    </citation>
    <scope>NUCLEOTIDE SEQUENCE</scope>
    <source>
        <tissue evidence="2">Brain</tissue>
    </source>
</reference>
<evidence type="ECO:0000313" key="2">
    <source>
        <dbReference type="EMBL" id="SBR61465.1"/>
    </source>
</evidence>
<feature type="non-terminal residue" evidence="2">
    <location>
        <position position="96"/>
    </location>
</feature>
<feature type="region of interest" description="Disordered" evidence="1">
    <location>
        <begin position="52"/>
        <end position="81"/>
    </location>
</feature>
<accession>A0A1A8MX64</accession>
<evidence type="ECO:0000256" key="1">
    <source>
        <dbReference type="SAM" id="MobiDB-lite"/>
    </source>
</evidence>
<reference evidence="2" key="2">
    <citation type="submission" date="2016-06" db="EMBL/GenBank/DDBJ databases">
        <title>The genome of a short-lived fish provides insights into sex chromosome evolution and the genetic control of aging.</title>
        <authorList>
            <person name="Reichwald K."/>
            <person name="Felder M."/>
            <person name="Petzold A."/>
            <person name="Koch P."/>
            <person name="Groth M."/>
            <person name="Platzer M."/>
        </authorList>
    </citation>
    <scope>NUCLEOTIDE SEQUENCE</scope>
    <source>
        <tissue evidence="2">Brain</tissue>
    </source>
</reference>
<sequence>VSNPRRAESDSTSRLSKRKGLFSKLGTKIAQGSPVGVSGAAQVRVALGMNEGGGEAEVSAGQRVSDPGWVRSQRGVNRNNGGWDVVYESRVQKQRE</sequence>